<dbReference type="Proteomes" id="UP000557204">
    <property type="component" value="Unassembled WGS sequence"/>
</dbReference>
<organism evidence="2 3">
    <name type="scientific">Isoptericola sediminis</name>
    <dbReference type="NCBI Taxonomy" id="2733572"/>
    <lineage>
        <taxon>Bacteria</taxon>
        <taxon>Bacillati</taxon>
        <taxon>Actinomycetota</taxon>
        <taxon>Actinomycetes</taxon>
        <taxon>Micrococcales</taxon>
        <taxon>Promicromonosporaceae</taxon>
        <taxon>Isoptericola</taxon>
    </lineage>
</organism>
<comment type="caution">
    <text evidence="2">The sequence shown here is derived from an EMBL/GenBank/DDBJ whole genome shotgun (WGS) entry which is preliminary data.</text>
</comment>
<gene>
    <name evidence="2" type="ORF">HLI28_09560</name>
</gene>
<reference evidence="2 3" key="1">
    <citation type="submission" date="2020-05" db="EMBL/GenBank/DDBJ databases">
        <title>Genome sequence of Isoptericola sp. JC619 isolated from Chilika lagoon, India.</title>
        <authorList>
            <person name="Kumar D."/>
            <person name="Appam K."/>
            <person name="Gandham S."/>
            <person name="Uppada J."/>
            <person name="Sasikala C."/>
            <person name="Venkata Ramana C."/>
        </authorList>
    </citation>
    <scope>NUCLEOTIDE SEQUENCE [LARGE SCALE GENOMIC DNA]</scope>
    <source>
        <strain evidence="2 3">JC619</strain>
    </source>
</reference>
<accession>A0A849K7N6</accession>
<evidence type="ECO:0000313" key="3">
    <source>
        <dbReference type="Proteomes" id="UP000557204"/>
    </source>
</evidence>
<dbReference type="EMBL" id="JABFAJ010000018">
    <property type="protein sequence ID" value="NNU27785.1"/>
    <property type="molecule type" value="Genomic_DNA"/>
</dbReference>
<keyword evidence="1" id="KW-1133">Transmembrane helix</keyword>
<dbReference type="RefSeq" id="WP_171247297.1">
    <property type="nucleotide sequence ID" value="NZ_JABFAJ010000018.1"/>
</dbReference>
<name>A0A849K7N6_9MICO</name>
<dbReference type="AlphaFoldDB" id="A0A849K7N6"/>
<evidence type="ECO:0000256" key="1">
    <source>
        <dbReference type="SAM" id="Phobius"/>
    </source>
</evidence>
<sequence>MAPLREPGHRVTSAIVRRYAPQGATHGPHPEQPQHRAAAATAATSGRRTVLVAGIAFVLGAAVGSAATWSALGAEDEPPSAAAPPPAASGSQLSAAYDSCGAVDGIRLEDGGTTLVLDVQGSDDYSGATFDDLACVLSELGTPARVTELMGTTRALDGHQSDTWGRFTATWSYHPDSGLDLIVVED</sequence>
<proteinExistence type="predicted"/>
<keyword evidence="1" id="KW-0812">Transmembrane</keyword>
<keyword evidence="3" id="KW-1185">Reference proteome</keyword>
<keyword evidence="1" id="KW-0472">Membrane</keyword>
<protein>
    <submittedName>
        <fullName evidence="2">Uncharacterized protein</fullName>
    </submittedName>
</protein>
<feature type="transmembrane region" description="Helical" evidence="1">
    <location>
        <begin position="50"/>
        <end position="72"/>
    </location>
</feature>
<evidence type="ECO:0000313" key="2">
    <source>
        <dbReference type="EMBL" id="NNU27785.1"/>
    </source>
</evidence>